<organism evidence="1 2">
    <name type="scientific">Mycolicibacterium thermoresistibile</name>
    <name type="common">Mycobacterium thermoresistibile</name>
    <dbReference type="NCBI Taxonomy" id="1797"/>
    <lineage>
        <taxon>Bacteria</taxon>
        <taxon>Bacillati</taxon>
        <taxon>Actinomycetota</taxon>
        <taxon>Actinomycetes</taxon>
        <taxon>Mycobacteriales</taxon>
        <taxon>Mycobacteriaceae</taxon>
        <taxon>Mycolicibacterium</taxon>
    </lineage>
</organism>
<dbReference type="EMBL" id="BCTB01000002">
    <property type="protein sequence ID" value="GAT13333.1"/>
    <property type="molecule type" value="Genomic_DNA"/>
</dbReference>
<gene>
    <name evidence="1" type="ORF">RMCT_0304</name>
</gene>
<reference evidence="2" key="2">
    <citation type="submission" date="2016-02" db="EMBL/GenBank/DDBJ databases">
        <title>Draft genome sequence of five rapidly growing Mycobacterium species.</title>
        <authorList>
            <person name="Katahira K."/>
            <person name="Gotou Y."/>
            <person name="Iida K."/>
            <person name="Ogura Y."/>
            <person name="Hayashi T."/>
        </authorList>
    </citation>
    <scope>NUCLEOTIDE SEQUENCE [LARGE SCALE GENOMIC DNA]</scope>
    <source>
        <strain evidence="2">JCM6362</strain>
    </source>
</reference>
<dbReference type="Proteomes" id="UP000069654">
    <property type="component" value="Unassembled WGS sequence"/>
</dbReference>
<dbReference type="SUPFAM" id="SSF54637">
    <property type="entry name" value="Thioesterase/thiol ester dehydrase-isomerase"/>
    <property type="match status" value="1"/>
</dbReference>
<dbReference type="AlphaFoldDB" id="A0A100XBD3"/>
<comment type="caution">
    <text evidence="1">The sequence shown here is derived from an EMBL/GenBank/DDBJ whole genome shotgun (WGS) entry which is preliminary data.</text>
</comment>
<dbReference type="Gene3D" id="3.10.129.10">
    <property type="entry name" value="Hotdog Thioesterase"/>
    <property type="match status" value="1"/>
</dbReference>
<dbReference type="InterPro" id="IPR029069">
    <property type="entry name" value="HotDog_dom_sf"/>
</dbReference>
<proteinExistence type="predicted"/>
<reference evidence="1 2" key="1">
    <citation type="journal article" date="2016" name="Genome Announc.">
        <title>Draft Genome Sequences of Five Rapidly Growing Mycobacterium Species, M. thermoresistibile, M. fortuitum subsp. acetamidolyticum, M. canariasense, M. brisbanense, and M. novocastrense.</title>
        <authorList>
            <person name="Katahira K."/>
            <person name="Ogura Y."/>
            <person name="Gotoh Y."/>
            <person name="Hayashi T."/>
        </authorList>
    </citation>
    <scope>NUCLEOTIDE SEQUENCE [LARGE SCALE GENOMIC DNA]</scope>
    <source>
        <strain evidence="1 2">JCM6362</strain>
    </source>
</reference>
<protein>
    <submittedName>
        <fullName evidence="1">Thioesterase superfamily protein</fullName>
    </submittedName>
</protein>
<evidence type="ECO:0000313" key="1">
    <source>
        <dbReference type="EMBL" id="GAT13333.1"/>
    </source>
</evidence>
<sequence>MFEVLRSPADSAERLAVRGRSVYVVVSTDGWTKRPLPGRLRTALERARDIGASPSGTAG</sequence>
<evidence type="ECO:0000313" key="2">
    <source>
        <dbReference type="Proteomes" id="UP000069654"/>
    </source>
</evidence>
<name>A0A100XBD3_MYCTH</name>
<accession>A0A100XBD3</accession>